<evidence type="ECO:0000313" key="4">
    <source>
        <dbReference type="Proteomes" id="UP000181980"/>
    </source>
</evidence>
<feature type="region of interest" description="Disordered" evidence="1">
    <location>
        <begin position="300"/>
        <end position="319"/>
    </location>
</feature>
<dbReference type="RefSeq" id="WP_069115064.1">
    <property type="nucleotide sequence ID" value="NZ_FNUC01000003.1"/>
</dbReference>
<sequence>MADPDRPEDLVRPGFGPVADAFERTLAADGRTGAALAIWMDGEPVVEIWGGTADERRRRAWSRDTLSVAFSCTKGIAAVLIGMLLERGDLPSLETPVAAIWPEFGAHGKGQVTVADALAHRAGVSAPRRDFTLAQALDGHSVAEALAEQEPLWAPGTAHSYHTLTHGYIVEQLVLRAAGRTAGRFFADEVTGPLGAQAWLGLPPQHEDRVTHLVQDPSTVADLAGDAAAVRWASRATTLGGAFPPTLITPEGGFNDPAVHRAELAGAGIIATASAMARIWSATVSDTRGIRLIGDETSKKLATPRSTGKPHFATNPPPYPSWGAGVRIPTHSQPLISPRSFGHDGAGGQLAFADPDAKVGFAYLTNRMADGSRAEHILAALRRVIS</sequence>
<evidence type="ECO:0000259" key="2">
    <source>
        <dbReference type="Pfam" id="PF00144"/>
    </source>
</evidence>
<dbReference type="InterPro" id="IPR052907">
    <property type="entry name" value="Beta-lactamase/esterase"/>
</dbReference>
<dbReference type="OrthoDB" id="9809635at2"/>
<dbReference type="Gene3D" id="3.40.710.10">
    <property type="entry name" value="DD-peptidase/beta-lactamase superfamily"/>
    <property type="match status" value="1"/>
</dbReference>
<organism evidence="3 4">
    <name type="scientific">Jiangella alba</name>
    <dbReference type="NCBI Taxonomy" id="561176"/>
    <lineage>
        <taxon>Bacteria</taxon>
        <taxon>Bacillati</taxon>
        <taxon>Actinomycetota</taxon>
        <taxon>Actinomycetes</taxon>
        <taxon>Jiangellales</taxon>
        <taxon>Jiangellaceae</taxon>
        <taxon>Jiangella</taxon>
    </lineage>
</organism>
<dbReference type="EMBL" id="FNUC01000003">
    <property type="protein sequence ID" value="SEE74681.1"/>
    <property type="molecule type" value="Genomic_DNA"/>
</dbReference>
<evidence type="ECO:0000313" key="3">
    <source>
        <dbReference type="EMBL" id="SEE74681.1"/>
    </source>
</evidence>
<proteinExistence type="predicted"/>
<dbReference type="PANTHER" id="PTHR43319">
    <property type="entry name" value="BETA-LACTAMASE-RELATED"/>
    <property type="match status" value="1"/>
</dbReference>
<dbReference type="InterPro" id="IPR012338">
    <property type="entry name" value="Beta-lactam/transpept-like"/>
</dbReference>
<protein>
    <submittedName>
        <fullName evidence="3">CubicO group peptidase, beta-lactamase class C family</fullName>
    </submittedName>
</protein>
<dbReference type="PANTHER" id="PTHR43319:SF3">
    <property type="entry name" value="BETA-LACTAMASE-RELATED DOMAIN-CONTAINING PROTEIN"/>
    <property type="match status" value="1"/>
</dbReference>
<name>A0A1H5LE74_9ACTN</name>
<dbReference type="InterPro" id="IPR001466">
    <property type="entry name" value="Beta-lactam-related"/>
</dbReference>
<dbReference type="SUPFAM" id="SSF56601">
    <property type="entry name" value="beta-lactamase/transpeptidase-like"/>
    <property type="match status" value="1"/>
</dbReference>
<dbReference type="AlphaFoldDB" id="A0A1H5LE74"/>
<dbReference type="Pfam" id="PF00144">
    <property type="entry name" value="Beta-lactamase"/>
    <property type="match status" value="1"/>
</dbReference>
<dbReference type="STRING" id="561176.SAMN04488561_2526"/>
<dbReference type="Proteomes" id="UP000181980">
    <property type="component" value="Unassembled WGS sequence"/>
</dbReference>
<evidence type="ECO:0000256" key="1">
    <source>
        <dbReference type="SAM" id="MobiDB-lite"/>
    </source>
</evidence>
<keyword evidence="4" id="KW-1185">Reference proteome</keyword>
<accession>A0A1H5LE74</accession>
<feature type="domain" description="Beta-lactamase-related" evidence="2">
    <location>
        <begin position="19"/>
        <end position="376"/>
    </location>
</feature>
<gene>
    <name evidence="3" type="ORF">SAMN04488561_2526</name>
</gene>
<reference evidence="4" key="1">
    <citation type="submission" date="2016-10" db="EMBL/GenBank/DDBJ databases">
        <authorList>
            <person name="Varghese N."/>
            <person name="Submissions S."/>
        </authorList>
    </citation>
    <scope>NUCLEOTIDE SEQUENCE [LARGE SCALE GENOMIC DNA]</scope>
    <source>
        <strain evidence="4">DSM 45237</strain>
    </source>
</reference>